<comment type="cofactor">
    <cofactor evidence="1">
        <name>FMN</name>
        <dbReference type="ChEBI" id="CHEBI:58210"/>
    </cofactor>
</comment>
<comment type="similarity">
    <text evidence="2">Belongs to the nitroreductase family.</text>
</comment>
<evidence type="ECO:0000256" key="4">
    <source>
        <dbReference type="ARBA" id="ARBA00022643"/>
    </source>
</evidence>
<keyword evidence="8" id="KW-1185">Reference proteome</keyword>
<dbReference type="CDD" id="cd02136">
    <property type="entry name" value="PnbA_NfnB-like"/>
    <property type="match status" value="1"/>
</dbReference>
<evidence type="ECO:0000313" key="7">
    <source>
        <dbReference type="EMBL" id="MFC4789346.1"/>
    </source>
</evidence>
<sequence length="219" mass="24194">MDVSQALQQRRSVRAFLPQTPSALLVRTVLERAACAASGGNLQPWRVVALTGEALAQVLQAAAQSNPQEYANSLSYPPNLWEPYRTRRFANGEDLYRTLGIPREDKAARLQQLAKNAQFFGAPVGIFICIDERMGLPQWMDVGIYLQSLMLQATESGLATCAQGFWRKYTEVLREPLALPQPYTIACGVALGYEDTAAPINALEAGRAPFDEWAVMRGF</sequence>
<keyword evidence="3" id="KW-0285">Flavoprotein</keyword>
<dbReference type="Gene3D" id="3.40.109.10">
    <property type="entry name" value="NADH Oxidase"/>
    <property type="match status" value="1"/>
</dbReference>
<dbReference type="PANTHER" id="PTHR43673">
    <property type="entry name" value="NAD(P)H NITROREDUCTASE YDGI-RELATED"/>
    <property type="match status" value="1"/>
</dbReference>
<dbReference type="SUPFAM" id="SSF55469">
    <property type="entry name" value="FMN-dependent nitroreductase-like"/>
    <property type="match status" value="1"/>
</dbReference>
<evidence type="ECO:0000256" key="5">
    <source>
        <dbReference type="ARBA" id="ARBA00023002"/>
    </source>
</evidence>
<gene>
    <name evidence="7" type="ORF">ACFO6X_10190</name>
</gene>
<keyword evidence="4" id="KW-0288">FMN</keyword>
<dbReference type="InterPro" id="IPR000415">
    <property type="entry name" value="Nitroreductase-like"/>
</dbReference>
<name>A0ABV9QCQ7_9BURK</name>
<dbReference type="Pfam" id="PF00881">
    <property type="entry name" value="Nitroreductase"/>
    <property type="match status" value="1"/>
</dbReference>
<proteinExistence type="inferred from homology"/>
<evidence type="ECO:0000256" key="2">
    <source>
        <dbReference type="ARBA" id="ARBA00007118"/>
    </source>
</evidence>
<keyword evidence="5" id="KW-0560">Oxidoreductase</keyword>
<dbReference type="RefSeq" id="WP_382432641.1">
    <property type="nucleotide sequence ID" value="NZ_JBHSHJ010000007.1"/>
</dbReference>
<comment type="caution">
    <text evidence="7">The sequence shown here is derived from an EMBL/GenBank/DDBJ whole genome shotgun (WGS) entry which is preliminary data.</text>
</comment>
<feature type="domain" description="Nitroreductase" evidence="6">
    <location>
        <begin position="8"/>
        <end position="193"/>
    </location>
</feature>
<organism evidence="7 8">
    <name type="scientific">Giesbergeria sinuosa</name>
    <dbReference type="NCBI Taxonomy" id="80883"/>
    <lineage>
        <taxon>Bacteria</taxon>
        <taxon>Pseudomonadati</taxon>
        <taxon>Pseudomonadota</taxon>
        <taxon>Betaproteobacteria</taxon>
        <taxon>Burkholderiales</taxon>
        <taxon>Comamonadaceae</taxon>
        <taxon>Giesbergeria</taxon>
    </lineage>
</organism>
<dbReference type="PANTHER" id="PTHR43673:SF2">
    <property type="entry name" value="NITROREDUCTASE"/>
    <property type="match status" value="1"/>
</dbReference>
<accession>A0ABV9QCQ7</accession>
<dbReference type="Proteomes" id="UP001596001">
    <property type="component" value="Unassembled WGS sequence"/>
</dbReference>
<evidence type="ECO:0000256" key="3">
    <source>
        <dbReference type="ARBA" id="ARBA00022630"/>
    </source>
</evidence>
<dbReference type="InterPro" id="IPR029479">
    <property type="entry name" value="Nitroreductase"/>
</dbReference>
<evidence type="ECO:0000256" key="1">
    <source>
        <dbReference type="ARBA" id="ARBA00001917"/>
    </source>
</evidence>
<dbReference type="EMBL" id="JBHSHJ010000007">
    <property type="protein sequence ID" value="MFC4789346.1"/>
    <property type="molecule type" value="Genomic_DNA"/>
</dbReference>
<evidence type="ECO:0000313" key="8">
    <source>
        <dbReference type="Proteomes" id="UP001596001"/>
    </source>
</evidence>
<protein>
    <submittedName>
        <fullName evidence="7">Nitroreductase</fullName>
    </submittedName>
</protein>
<reference evidence="8" key="1">
    <citation type="journal article" date="2019" name="Int. J. Syst. Evol. Microbiol.">
        <title>The Global Catalogue of Microorganisms (GCM) 10K type strain sequencing project: providing services to taxonomists for standard genome sequencing and annotation.</title>
        <authorList>
            <consortium name="The Broad Institute Genomics Platform"/>
            <consortium name="The Broad Institute Genome Sequencing Center for Infectious Disease"/>
            <person name="Wu L."/>
            <person name="Ma J."/>
        </authorList>
    </citation>
    <scope>NUCLEOTIDE SEQUENCE [LARGE SCALE GENOMIC DNA]</scope>
    <source>
        <strain evidence="8">CCUG 49452</strain>
    </source>
</reference>
<evidence type="ECO:0000259" key="6">
    <source>
        <dbReference type="Pfam" id="PF00881"/>
    </source>
</evidence>